<accession>A0A8T0A1E7</accession>
<reference evidence="1" key="1">
    <citation type="journal article" date="2020" name="Ecol. Evol.">
        <title>Genome structure and content of the rice root-knot nematode (Meloidogyne graminicola).</title>
        <authorList>
            <person name="Phan N.T."/>
            <person name="Danchin E.G.J."/>
            <person name="Klopp C."/>
            <person name="Perfus-Barbeoch L."/>
            <person name="Kozlowski D.K."/>
            <person name="Koutsovoulos G.D."/>
            <person name="Lopez-Roques C."/>
            <person name="Bouchez O."/>
            <person name="Zahm M."/>
            <person name="Besnard G."/>
            <person name="Bellafiore S."/>
        </authorList>
    </citation>
    <scope>NUCLEOTIDE SEQUENCE</scope>
    <source>
        <strain evidence="1">VN-18</strain>
    </source>
</reference>
<dbReference type="AlphaFoldDB" id="A0A8T0A1E7"/>
<comment type="caution">
    <text evidence="1">The sequence shown here is derived from an EMBL/GenBank/DDBJ whole genome shotgun (WGS) entry which is preliminary data.</text>
</comment>
<dbReference type="Proteomes" id="UP000605970">
    <property type="component" value="Unassembled WGS sequence"/>
</dbReference>
<dbReference type="EMBL" id="JABEBT010000009">
    <property type="protein sequence ID" value="KAF7638923.1"/>
    <property type="molecule type" value="Genomic_DNA"/>
</dbReference>
<organism evidence="1 2">
    <name type="scientific">Meloidogyne graminicola</name>
    <dbReference type="NCBI Taxonomy" id="189291"/>
    <lineage>
        <taxon>Eukaryota</taxon>
        <taxon>Metazoa</taxon>
        <taxon>Ecdysozoa</taxon>
        <taxon>Nematoda</taxon>
        <taxon>Chromadorea</taxon>
        <taxon>Rhabditida</taxon>
        <taxon>Tylenchina</taxon>
        <taxon>Tylenchomorpha</taxon>
        <taxon>Tylenchoidea</taxon>
        <taxon>Meloidogynidae</taxon>
        <taxon>Meloidogyninae</taxon>
        <taxon>Meloidogyne</taxon>
    </lineage>
</organism>
<gene>
    <name evidence="1" type="ORF">Mgra_00001734</name>
</gene>
<sequence length="61" mass="7307">MYKIIKYVIILCMLKITDDLSPTNFQILFTFVDHLILKIYRRNEVFCCPDVNNIQGNVRRI</sequence>
<proteinExistence type="predicted"/>
<protein>
    <submittedName>
        <fullName evidence="1">Uncharacterized protein</fullName>
    </submittedName>
</protein>
<keyword evidence="2" id="KW-1185">Reference proteome</keyword>
<evidence type="ECO:0000313" key="1">
    <source>
        <dbReference type="EMBL" id="KAF7638923.1"/>
    </source>
</evidence>
<name>A0A8T0A1E7_9BILA</name>
<evidence type="ECO:0000313" key="2">
    <source>
        <dbReference type="Proteomes" id="UP000605970"/>
    </source>
</evidence>